<evidence type="ECO:0000313" key="1">
    <source>
        <dbReference type="EMBL" id="PKR78992.1"/>
    </source>
</evidence>
<dbReference type="Pfam" id="PF06014">
    <property type="entry name" value="YqgQ-like"/>
    <property type="match status" value="1"/>
</dbReference>
<dbReference type="InterPro" id="IPR023164">
    <property type="entry name" value="YqgQ-like_sf"/>
</dbReference>
<reference evidence="1 2" key="1">
    <citation type="submission" date="2017-06" db="EMBL/GenBank/DDBJ databases">
        <title>the draft geome sequence of Illustriluteabacillus marina B3227.</title>
        <authorList>
            <person name="He R.-H."/>
            <person name="Du Z.-J."/>
        </authorList>
    </citation>
    <scope>NUCLEOTIDE SEQUENCE [LARGE SCALE GENOMIC DNA]</scope>
    <source>
        <strain evidence="1 2">B3227</strain>
    </source>
</reference>
<sequence>MRTLFDVQQLLKRFGTFIYLGDRNADIEMMEEEIKDLYKNGLISSEEYTQVLLVLKKERKDMG</sequence>
<protein>
    <submittedName>
        <fullName evidence="1">DUF910 domain-containing protein</fullName>
    </submittedName>
</protein>
<dbReference type="Gene3D" id="1.10.287.760">
    <property type="entry name" value="YqgQ-like"/>
    <property type="match status" value="1"/>
</dbReference>
<dbReference type="InterPro" id="IPR009256">
    <property type="entry name" value="YqgQ-like"/>
</dbReference>
<evidence type="ECO:0000313" key="2">
    <source>
        <dbReference type="Proteomes" id="UP000243524"/>
    </source>
</evidence>
<comment type="caution">
    <text evidence="1">The sequence shown here is derived from an EMBL/GenBank/DDBJ whole genome shotgun (WGS) entry which is preliminary data.</text>
</comment>
<gene>
    <name evidence="1" type="ORF">CEY16_04360</name>
</gene>
<dbReference type="RefSeq" id="WP_101330736.1">
    <property type="nucleotide sequence ID" value="NZ_PJNH01000001.1"/>
</dbReference>
<dbReference type="SUPFAM" id="SSF158379">
    <property type="entry name" value="YqgQ-like"/>
    <property type="match status" value="1"/>
</dbReference>
<dbReference type="EMBL" id="PJNH01000001">
    <property type="protein sequence ID" value="PKR78992.1"/>
    <property type="molecule type" value="Genomic_DNA"/>
</dbReference>
<organism evidence="1 2">
    <name type="scientific">Halalkalibacillus sediminis</name>
    <dbReference type="NCBI Taxonomy" id="2018042"/>
    <lineage>
        <taxon>Bacteria</taxon>
        <taxon>Bacillati</taxon>
        <taxon>Bacillota</taxon>
        <taxon>Bacilli</taxon>
        <taxon>Bacillales</taxon>
        <taxon>Bacillaceae</taxon>
        <taxon>Halalkalibacillus</taxon>
    </lineage>
</organism>
<dbReference type="OrthoDB" id="2361671at2"/>
<dbReference type="AlphaFoldDB" id="A0A2I0QXC9"/>
<accession>A0A2I0QXC9</accession>
<proteinExistence type="predicted"/>
<name>A0A2I0QXC9_9BACI</name>
<dbReference type="Proteomes" id="UP000243524">
    <property type="component" value="Unassembled WGS sequence"/>
</dbReference>
<keyword evidence="2" id="KW-1185">Reference proteome</keyword>